<evidence type="ECO:0000313" key="5">
    <source>
        <dbReference type="EMBL" id="SFB43582.1"/>
    </source>
</evidence>
<keyword evidence="6" id="KW-1185">Reference proteome</keyword>
<sequence length="268" mass="28154">MTVTFESPVEHRVQFGLPELDAIGAYAGRRPPFPLRVPSFGRIEGERDALLASAIRSLSERGLATTRGPVGIAADLVTALRQHRSTIDLVVVDGSVATGVVAVFHGPGALVCHQPIGGVPGPVTVLRVTAAALTDELVKQIPRVEAAQAIPITLPPGVVDDATRLQEGPTGAALQQRIRALVRERGGDEAAVDAVVNLLPSVPGRGQLGATVRRAGGAVERPLETSWLDSPKGRVRVDKDPSGWVSINPLRHSELLRALREAAAAARS</sequence>
<evidence type="ECO:0000313" key="6">
    <source>
        <dbReference type="Proteomes" id="UP000243799"/>
    </source>
</evidence>
<comment type="similarity">
    <text evidence="2">Belongs to the EspG family.</text>
</comment>
<dbReference type="EMBL" id="FOKG01000011">
    <property type="protein sequence ID" value="SFB43582.1"/>
    <property type="molecule type" value="Genomic_DNA"/>
</dbReference>
<dbReference type="Pfam" id="PF14011">
    <property type="entry name" value="ESX-1_EspG"/>
    <property type="match status" value="1"/>
</dbReference>
<dbReference type="STRING" id="490629.SAMN05216266_111110"/>
<accession>A0A1I1B1A4</accession>
<gene>
    <name evidence="5" type="ORF">SAMN05216266_111110</name>
</gene>
<name>A0A1I1B1A4_9PSEU</name>
<dbReference type="OrthoDB" id="3680115at2"/>
<keyword evidence="3" id="KW-0963">Cytoplasm</keyword>
<organism evidence="5 6">
    <name type="scientific">Amycolatopsis marina</name>
    <dbReference type="NCBI Taxonomy" id="490629"/>
    <lineage>
        <taxon>Bacteria</taxon>
        <taxon>Bacillati</taxon>
        <taxon>Actinomycetota</taxon>
        <taxon>Actinomycetes</taxon>
        <taxon>Pseudonocardiales</taxon>
        <taxon>Pseudonocardiaceae</taxon>
        <taxon>Amycolatopsis</taxon>
    </lineage>
</organism>
<comment type="subcellular location">
    <subcellularLocation>
        <location evidence="1">Cytoplasm</location>
    </subcellularLocation>
</comment>
<keyword evidence="4" id="KW-0143">Chaperone</keyword>
<reference evidence="6" key="1">
    <citation type="submission" date="2016-10" db="EMBL/GenBank/DDBJ databases">
        <authorList>
            <person name="Varghese N."/>
            <person name="Submissions S."/>
        </authorList>
    </citation>
    <scope>NUCLEOTIDE SEQUENCE [LARGE SCALE GENOMIC DNA]</scope>
    <source>
        <strain evidence="6">CGMCC 4.3568</strain>
    </source>
</reference>
<dbReference type="AlphaFoldDB" id="A0A1I1B1A4"/>
<proteinExistence type="inferred from homology"/>
<dbReference type="InterPro" id="IPR025734">
    <property type="entry name" value="EspG"/>
</dbReference>
<evidence type="ECO:0000256" key="4">
    <source>
        <dbReference type="ARBA" id="ARBA00023186"/>
    </source>
</evidence>
<evidence type="ECO:0000256" key="2">
    <source>
        <dbReference type="ARBA" id="ARBA00006411"/>
    </source>
</evidence>
<evidence type="ECO:0000256" key="1">
    <source>
        <dbReference type="ARBA" id="ARBA00004496"/>
    </source>
</evidence>
<evidence type="ECO:0000256" key="3">
    <source>
        <dbReference type="ARBA" id="ARBA00022490"/>
    </source>
</evidence>
<dbReference type="Proteomes" id="UP000243799">
    <property type="component" value="Unassembled WGS sequence"/>
</dbReference>
<dbReference type="RefSeq" id="WP_091674589.1">
    <property type="nucleotide sequence ID" value="NZ_FOKG01000011.1"/>
</dbReference>
<protein>
    <submittedName>
        <fullName evidence="5">EspG family protein</fullName>
    </submittedName>
</protein>